<dbReference type="Proteomes" id="UP000540128">
    <property type="component" value="Unassembled WGS sequence"/>
</dbReference>
<feature type="transmembrane region" description="Helical" evidence="2">
    <location>
        <begin position="161"/>
        <end position="184"/>
    </location>
</feature>
<dbReference type="GO" id="GO:0006508">
    <property type="term" value="P:proteolysis"/>
    <property type="evidence" value="ECO:0007669"/>
    <property type="project" value="UniProtKB-KW"/>
</dbReference>
<dbReference type="AlphaFoldDB" id="A0A7Y6F5C1"/>
<dbReference type="EMBL" id="JAANNT010000038">
    <property type="protein sequence ID" value="NUV32127.1"/>
    <property type="molecule type" value="Genomic_DNA"/>
</dbReference>
<feature type="transmembrane region" description="Helical" evidence="2">
    <location>
        <begin position="275"/>
        <end position="292"/>
    </location>
</feature>
<feature type="region of interest" description="Disordered" evidence="1">
    <location>
        <begin position="1"/>
        <end position="35"/>
    </location>
</feature>
<feature type="transmembrane region" description="Helical" evidence="2">
    <location>
        <begin position="79"/>
        <end position="103"/>
    </location>
</feature>
<feature type="transmembrane region" description="Helical" evidence="2">
    <location>
        <begin position="115"/>
        <end position="141"/>
    </location>
</feature>
<keyword evidence="3" id="KW-0482">Metalloprotease</keyword>
<evidence type="ECO:0000313" key="4">
    <source>
        <dbReference type="Proteomes" id="UP000540128"/>
    </source>
</evidence>
<keyword evidence="2" id="KW-1133">Transmembrane helix</keyword>
<comment type="caution">
    <text evidence="3">The sequence shown here is derived from an EMBL/GenBank/DDBJ whole genome shotgun (WGS) entry which is preliminary data.</text>
</comment>
<sequence length="506" mass="53696">MINSPSYSASQPEQPHGAGAEGAGPGQALPPPPPMPPYPAALPRMRWWQRHAVRVGLLVGLLTVSGGIILALVREQTGTHGFLVGLGLALLPVPLLLAVFRWVEAVEPGPWRNLVFCFAWGACAAALIAIVANTLATEWLVGSTLEPFAGGDEPLKPDAVGATYVAPVVEESAKAVSVLLIFLFRRQHFRGLLDGAVTAGLTGAGFAFTENILYLGNAFGRDQLSGDSGMASVTAATFFVRIVLSPFAHPLFTLLTGIGFGLAARTPGRRRVRRVLLPLAGLLLSMGMHGLWNGSATLMGPFGFIIVYALVMVPVFGLSVWLLVWARADVLRAVRTHLPAYVAAGWLAPAEPAALATMNARHLARDHARRAGGRKAVRALAAYQRDATTLAVLRRRGERGQAEPDFVDRERALLNSLWERRETIRPAQLHAARLLAPPPPAMWLPPQQGGWGWGTPYGAPGWGGAPWGGPWPGPAAGQGPAPAPAGPPAPHSSPYAPPPHIPPQQR</sequence>
<feature type="transmembrane region" description="Helical" evidence="2">
    <location>
        <begin position="52"/>
        <end position="73"/>
    </location>
</feature>
<keyword evidence="4" id="KW-1185">Reference proteome</keyword>
<keyword evidence="2" id="KW-0472">Membrane</keyword>
<accession>A0A7Y6F5C1</accession>
<feature type="compositionally biased region" description="Pro residues" evidence="1">
    <location>
        <begin position="481"/>
        <end position="506"/>
    </location>
</feature>
<feature type="region of interest" description="Disordered" evidence="1">
    <location>
        <begin position="459"/>
        <end position="506"/>
    </location>
</feature>
<evidence type="ECO:0000256" key="2">
    <source>
        <dbReference type="SAM" id="Phobius"/>
    </source>
</evidence>
<keyword evidence="3" id="KW-0645">Protease</keyword>
<dbReference type="GO" id="GO:0008237">
    <property type="term" value="F:metallopeptidase activity"/>
    <property type="evidence" value="ECO:0007669"/>
    <property type="project" value="UniProtKB-KW"/>
</dbReference>
<organism evidence="3 4">
    <name type="scientific">Streptomyces odorifer</name>
    <dbReference type="NCBI Taxonomy" id="53450"/>
    <lineage>
        <taxon>Bacteria</taxon>
        <taxon>Bacillati</taxon>
        <taxon>Actinomycetota</taxon>
        <taxon>Actinomycetes</taxon>
        <taxon>Kitasatosporales</taxon>
        <taxon>Streptomycetaceae</taxon>
        <taxon>Streptomyces</taxon>
        <taxon>Streptomyces albidoflavus group</taxon>
    </lineage>
</organism>
<feature type="transmembrane region" description="Helical" evidence="2">
    <location>
        <begin position="304"/>
        <end position="326"/>
    </location>
</feature>
<reference evidence="3 4" key="1">
    <citation type="submission" date="2020-03" db="EMBL/GenBank/DDBJ databases">
        <title>Complete genome sequence of sixteen Streptomyces strains facilitates identification of candidate genes involved in plant growth-promotion in grain legumes and cereals.</title>
        <authorList>
            <person name="Gopalakrishnan S."/>
            <person name="Thakur V."/>
            <person name="Saxena R."/>
            <person name="Vadlamudi S."/>
            <person name="Purohit S."/>
            <person name="Kumar V."/>
            <person name="Rathore A."/>
            <person name="Chitikineni A."/>
            <person name="Varshney R.K."/>
        </authorList>
    </citation>
    <scope>NUCLEOTIDE SEQUENCE [LARGE SCALE GENOMIC DNA]</scope>
    <source>
        <strain evidence="3 4">KAI-180</strain>
    </source>
</reference>
<evidence type="ECO:0000313" key="3">
    <source>
        <dbReference type="EMBL" id="NUV32127.1"/>
    </source>
</evidence>
<dbReference type="PANTHER" id="PTHR36844:SF1">
    <property type="entry name" value="PROTEASE PRSW"/>
    <property type="match status" value="1"/>
</dbReference>
<keyword evidence="3" id="KW-0378">Hydrolase</keyword>
<protein>
    <submittedName>
        <fullName evidence="3">PrsW family intramembrane metalloprotease</fullName>
    </submittedName>
</protein>
<name>A0A7Y6F5C1_9ACTN</name>
<feature type="transmembrane region" description="Helical" evidence="2">
    <location>
        <begin position="196"/>
        <end position="216"/>
    </location>
</feature>
<keyword evidence="2" id="KW-0812">Transmembrane</keyword>
<feature type="transmembrane region" description="Helical" evidence="2">
    <location>
        <begin position="236"/>
        <end position="263"/>
    </location>
</feature>
<evidence type="ECO:0000256" key="1">
    <source>
        <dbReference type="SAM" id="MobiDB-lite"/>
    </source>
</evidence>
<dbReference type="RefSeq" id="WP_151168914.1">
    <property type="nucleotide sequence ID" value="NZ_JAANNT010000038.1"/>
</dbReference>
<gene>
    <name evidence="3" type="ORF">G6W59_28185</name>
</gene>
<dbReference type="Pfam" id="PF13367">
    <property type="entry name" value="PrsW-protease"/>
    <property type="match status" value="1"/>
</dbReference>
<dbReference type="InterPro" id="IPR026898">
    <property type="entry name" value="PrsW"/>
</dbReference>
<proteinExistence type="predicted"/>
<feature type="compositionally biased region" description="Polar residues" evidence="1">
    <location>
        <begin position="1"/>
        <end position="11"/>
    </location>
</feature>
<dbReference type="PANTHER" id="PTHR36844">
    <property type="entry name" value="PROTEASE PRSW"/>
    <property type="match status" value="1"/>
</dbReference>